<dbReference type="InterPro" id="IPR052157">
    <property type="entry name" value="BCAA_transport_permease"/>
</dbReference>
<evidence type="ECO:0000256" key="3">
    <source>
        <dbReference type="ARBA" id="ARBA00022475"/>
    </source>
</evidence>
<evidence type="ECO:0000256" key="1">
    <source>
        <dbReference type="ARBA" id="ARBA00004651"/>
    </source>
</evidence>
<comment type="similarity">
    <text evidence="8">Belongs to the binding-protein-dependent transport system permease family. LivHM subfamily.</text>
</comment>
<evidence type="ECO:0000256" key="7">
    <source>
        <dbReference type="ARBA" id="ARBA00023136"/>
    </source>
</evidence>
<dbReference type="PANTHER" id="PTHR11795:SF450">
    <property type="entry name" value="ABC TRANSPORTER PERMEASE PROTEIN"/>
    <property type="match status" value="1"/>
</dbReference>
<protein>
    <submittedName>
        <fullName evidence="10">Branched-chain amino acid ABC transporter permease</fullName>
    </submittedName>
</protein>
<evidence type="ECO:0000256" key="8">
    <source>
        <dbReference type="ARBA" id="ARBA00037998"/>
    </source>
</evidence>
<feature type="transmembrane region" description="Helical" evidence="9">
    <location>
        <begin position="140"/>
        <end position="158"/>
    </location>
</feature>
<keyword evidence="11" id="KW-1185">Reference proteome</keyword>
<keyword evidence="3" id="KW-1003">Cell membrane</keyword>
<feature type="transmembrane region" description="Helical" evidence="9">
    <location>
        <begin position="34"/>
        <end position="53"/>
    </location>
</feature>
<dbReference type="CDD" id="cd06582">
    <property type="entry name" value="TM_PBP1_LivH_like"/>
    <property type="match status" value="1"/>
</dbReference>
<feature type="transmembrane region" description="Helical" evidence="9">
    <location>
        <begin position="6"/>
        <end position="27"/>
    </location>
</feature>
<comment type="subcellular location">
    <subcellularLocation>
        <location evidence="1">Cell membrane</location>
        <topology evidence="1">Multi-pass membrane protein</topology>
    </subcellularLocation>
</comment>
<dbReference type="RefSeq" id="WP_378518923.1">
    <property type="nucleotide sequence ID" value="NZ_CBCSDI010000008.1"/>
</dbReference>
<proteinExistence type="inferred from homology"/>
<feature type="transmembrane region" description="Helical" evidence="9">
    <location>
        <begin position="193"/>
        <end position="214"/>
    </location>
</feature>
<keyword evidence="5" id="KW-0029">Amino-acid transport</keyword>
<keyword evidence="2" id="KW-0813">Transport</keyword>
<sequence>MNEFLVIVIRGVGIGSLYALVAMSLNVAYNASGVLNFAQGHLLVVAGVFSYRWLPEGAGLTSLQWYLTLVAVIAATALVGVVQGLITLLPMRREGGDHSWVATTIAASIVLGALILLWIGPQVVNVPNYFGSVELPDSRVPGSYIVLVLCAVAVWAALRWYQRTFLSGLALNALSQDVDAARAAGIPAMRYQLLAFGIAGAITALAGFVGGSAIEISGSRGTNYVIYGFIVAVIGGIGNNKGALIAGPLFGVLMMYVSFGLGGGLQVVTALAVIVVVLLLRPQGIFGRPHARRV</sequence>
<evidence type="ECO:0000256" key="5">
    <source>
        <dbReference type="ARBA" id="ARBA00022970"/>
    </source>
</evidence>
<keyword evidence="4 9" id="KW-0812">Transmembrane</keyword>
<name>A0ABV6E2F8_9ACTN</name>
<evidence type="ECO:0000256" key="9">
    <source>
        <dbReference type="SAM" id="Phobius"/>
    </source>
</evidence>
<comment type="caution">
    <text evidence="10">The sequence shown here is derived from an EMBL/GenBank/DDBJ whole genome shotgun (WGS) entry which is preliminary data.</text>
</comment>
<evidence type="ECO:0000256" key="4">
    <source>
        <dbReference type="ARBA" id="ARBA00022692"/>
    </source>
</evidence>
<dbReference type="InterPro" id="IPR001851">
    <property type="entry name" value="ABC_transp_permease"/>
</dbReference>
<gene>
    <name evidence="10" type="ORF">ACFFJG_11810</name>
</gene>
<evidence type="ECO:0000313" key="10">
    <source>
        <dbReference type="EMBL" id="MFC0223167.1"/>
    </source>
</evidence>
<evidence type="ECO:0000256" key="2">
    <source>
        <dbReference type="ARBA" id="ARBA00022448"/>
    </source>
</evidence>
<organism evidence="10 11">
    <name type="scientific">Nocardioides zeicaulis</name>
    <dbReference type="NCBI Taxonomy" id="1776857"/>
    <lineage>
        <taxon>Bacteria</taxon>
        <taxon>Bacillati</taxon>
        <taxon>Actinomycetota</taxon>
        <taxon>Actinomycetes</taxon>
        <taxon>Propionibacteriales</taxon>
        <taxon>Nocardioidaceae</taxon>
        <taxon>Nocardioides</taxon>
    </lineage>
</organism>
<feature type="transmembrane region" description="Helical" evidence="9">
    <location>
        <begin position="100"/>
        <end position="120"/>
    </location>
</feature>
<keyword evidence="6 9" id="KW-1133">Transmembrane helix</keyword>
<feature type="transmembrane region" description="Helical" evidence="9">
    <location>
        <begin position="253"/>
        <end position="280"/>
    </location>
</feature>
<evidence type="ECO:0000256" key="6">
    <source>
        <dbReference type="ARBA" id="ARBA00022989"/>
    </source>
</evidence>
<accession>A0ABV6E2F8</accession>
<reference evidence="10 11" key="1">
    <citation type="submission" date="2024-09" db="EMBL/GenBank/DDBJ databases">
        <authorList>
            <person name="Sun Q."/>
            <person name="Mori K."/>
        </authorList>
    </citation>
    <scope>NUCLEOTIDE SEQUENCE [LARGE SCALE GENOMIC DNA]</scope>
    <source>
        <strain evidence="10 11">CCM 8654</strain>
    </source>
</reference>
<feature type="transmembrane region" description="Helical" evidence="9">
    <location>
        <begin position="65"/>
        <end position="88"/>
    </location>
</feature>
<dbReference type="Proteomes" id="UP001589698">
    <property type="component" value="Unassembled WGS sequence"/>
</dbReference>
<evidence type="ECO:0000313" key="11">
    <source>
        <dbReference type="Proteomes" id="UP001589698"/>
    </source>
</evidence>
<dbReference type="EMBL" id="JBHLXH010000001">
    <property type="protein sequence ID" value="MFC0223167.1"/>
    <property type="molecule type" value="Genomic_DNA"/>
</dbReference>
<dbReference type="Pfam" id="PF02653">
    <property type="entry name" value="BPD_transp_2"/>
    <property type="match status" value="1"/>
</dbReference>
<keyword evidence="7 9" id="KW-0472">Membrane</keyword>
<dbReference type="PANTHER" id="PTHR11795">
    <property type="entry name" value="BRANCHED-CHAIN AMINO ACID TRANSPORT SYSTEM PERMEASE PROTEIN LIVH"/>
    <property type="match status" value="1"/>
</dbReference>